<keyword evidence="4" id="KW-1185">Reference proteome</keyword>
<feature type="domain" description="Helix-turn-helix" evidence="1">
    <location>
        <begin position="7"/>
        <end position="51"/>
    </location>
</feature>
<dbReference type="EMBL" id="JHEG02000019">
    <property type="protein sequence ID" value="KIE13338.1"/>
    <property type="molecule type" value="Genomic_DNA"/>
</dbReference>
<dbReference type="EMBL" id="JHEG04000001">
    <property type="protein sequence ID" value="KAF3887665.1"/>
    <property type="molecule type" value="Genomic_DNA"/>
</dbReference>
<dbReference type="Gene3D" id="1.10.10.60">
    <property type="entry name" value="Homeodomain-like"/>
    <property type="match status" value="1"/>
</dbReference>
<sequence>MQKQGVSLAEAARRLGVSQSTLYVAVQKRQLSSFTRNRRTLISTGALRDYQVRQRSITDYRL</sequence>
<evidence type="ECO:0000259" key="1">
    <source>
        <dbReference type="Pfam" id="PF12728"/>
    </source>
</evidence>
<name>A0A0C1RCG2_9CYAN</name>
<dbReference type="RefSeq" id="WP_050045339.1">
    <property type="nucleotide sequence ID" value="NZ_JHEG04000001.1"/>
</dbReference>
<organism evidence="3">
    <name type="scientific">Tolypothrix bouteillei VB521301</name>
    <dbReference type="NCBI Taxonomy" id="1479485"/>
    <lineage>
        <taxon>Bacteria</taxon>
        <taxon>Bacillati</taxon>
        <taxon>Cyanobacteriota</taxon>
        <taxon>Cyanophyceae</taxon>
        <taxon>Nostocales</taxon>
        <taxon>Tolypothrichaceae</taxon>
        <taxon>Tolypothrix</taxon>
    </lineage>
</organism>
<gene>
    <name evidence="3" type="ORF">DA73_0208290</name>
    <name evidence="2" type="ORF">DA73_0400020865</name>
</gene>
<comment type="caution">
    <text evidence="3">The sequence shown here is derived from an EMBL/GenBank/DDBJ whole genome shotgun (WGS) entry which is preliminary data.</text>
</comment>
<accession>A0A0C1RCG2</accession>
<reference evidence="2" key="2">
    <citation type="submission" date="2019-11" db="EMBL/GenBank/DDBJ databases">
        <title>Improved Assembly of Tolypothrix boutellei genome.</title>
        <authorList>
            <person name="Sarangi A.N."/>
            <person name="Mukherjee M."/>
            <person name="Ghosh S."/>
            <person name="Singh D."/>
            <person name="Das A."/>
            <person name="Kant S."/>
            <person name="Prusty A."/>
            <person name="Tripathy S."/>
        </authorList>
    </citation>
    <scope>NUCLEOTIDE SEQUENCE</scope>
    <source>
        <strain evidence="2">VB521301</strain>
    </source>
</reference>
<evidence type="ECO:0000313" key="3">
    <source>
        <dbReference type="EMBL" id="KIE13338.1"/>
    </source>
</evidence>
<dbReference type="Pfam" id="PF12728">
    <property type="entry name" value="HTH_17"/>
    <property type="match status" value="1"/>
</dbReference>
<evidence type="ECO:0000313" key="2">
    <source>
        <dbReference type="EMBL" id="KAF3887665.1"/>
    </source>
</evidence>
<evidence type="ECO:0000313" key="4">
    <source>
        <dbReference type="Proteomes" id="UP000029738"/>
    </source>
</evidence>
<dbReference type="OrthoDB" id="515660at2"/>
<dbReference type="Proteomes" id="UP000029738">
    <property type="component" value="Unassembled WGS sequence"/>
</dbReference>
<protein>
    <submittedName>
        <fullName evidence="2">Helix-turn-helix domain-containing protein</fullName>
    </submittedName>
</protein>
<proteinExistence type="predicted"/>
<dbReference type="InterPro" id="IPR041657">
    <property type="entry name" value="HTH_17"/>
</dbReference>
<dbReference type="AlphaFoldDB" id="A0A0C1RCG2"/>
<reference evidence="3" key="1">
    <citation type="journal article" date="2015" name="Genome Announc.">
        <title>Draft Genome Sequence of Tolypothrix boutellei Strain VB521301.</title>
        <authorList>
            <person name="Chandrababunaidu M.M."/>
            <person name="Singh D."/>
            <person name="Sen D."/>
            <person name="Bhan S."/>
            <person name="Das S."/>
            <person name="Gupta A."/>
            <person name="Adhikary S.P."/>
            <person name="Tripathy S."/>
        </authorList>
    </citation>
    <scope>NUCLEOTIDE SEQUENCE</scope>
    <source>
        <strain evidence="3">VB521301</strain>
    </source>
</reference>